<dbReference type="Gene3D" id="1.10.30.10">
    <property type="entry name" value="High mobility group box domain"/>
    <property type="match status" value="1"/>
</dbReference>
<dbReference type="InterPro" id="IPR036910">
    <property type="entry name" value="HMG_box_dom_sf"/>
</dbReference>
<dbReference type="SMART" id="SM00398">
    <property type="entry name" value="HMG"/>
    <property type="match status" value="1"/>
</dbReference>
<dbReference type="GO" id="GO:0003677">
    <property type="term" value="F:DNA binding"/>
    <property type="evidence" value="ECO:0007669"/>
    <property type="project" value="UniProtKB-UniRule"/>
</dbReference>
<dbReference type="Proteomes" id="UP000439903">
    <property type="component" value="Unassembled WGS sequence"/>
</dbReference>
<accession>A0A8H4EL27</accession>
<protein>
    <submittedName>
        <fullName evidence="4">MATA-HMG</fullName>
    </submittedName>
</protein>
<dbReference type="GO" id="GO:0005634">
    <property type="term" value="C:nucleus"/>
    <property type="evidence" value="ECO:0007669"/>
    <property type="project" value="UniProtKB-UniRule"/>
</dbReference>
<comment type="caution">
    <text evidence="4">The sequence shown here is derived from an EMBL/GenBank/DDBJ whole genome shotgun (WGS) entry which is preliminary data.</text>
</comment>
<dbReference type="EMBL" id="WTPW01000475">
    <property type="protein sequence ID" value="KAF0507833.1"/>
    <property type="molecule type" value="Genomic_DNA"/>
</dbReference>
<reference evidence="4 5" key="1">
    <citation type="journal article" date="2019" name="Environ. Microbiol.">
        <title>At the nexus of three kingdoms: the genome of the mycorrhizal fungus Gigaspora margarita provides insights into plant, endobacterial and fungal interactions.</title>
        <authorList>
            <person name="Venice F."/>
            <person name="Ghignone S."/>
            <person name="Salvioli di Fossalunga A."/>
            <person name="Amselem J."/>
            <person name="Novero M."/>
            <person name="Xianan X."/>
            <person name="Sedzielewska Toro K."/>
            <person name="Morin E."/>
            <person name="Lipzen A."/>
            <person name="Grigoriev I.V."/>
            <person name="Henrissat B."/>
            <person name="Martin F.M."/>
            <person name="Bonfante P."/>
        </authorList>
    </citation>
    <scope>NUCLEOTIDE SEQUENCE [LARGE SCALE GENOMIC DNA]</scope>
    <source>
        <strain evidence="4 5">BEG34</strain>
    </source>
</reference>
<evidence type="ECO:0000256" key="1">
    <source>
        <dbReference type="PROSITE-ProRule" id="PRU00267"/>
    </source>
</evidence>
<evidence type="ECO:0000259" key="3">
    <source>
        <dbReference type="PROSITE" id="PS50118"/>
    </source>
</evidence>
<evidence type="ECO:0000256" key="2">
    <source>
        <dbReference type="SAM" id="MobiDB-lite"/>
    </source>
</evidence>
<dbReference type="Pfam" id="PF00505">
    <property type="entry name" value="HMG_box"/>
    <property type="match status" value="1"/>
</dbReference>
<gene>
    <name evidence="4" type="ORF">F8M41_018910</name>
</gene>
<feature type="domain" description="HMG box" evidence="3">
    <location>
        <begin position="52"/>
        <end position="120"/>
    </location>
</feature>
<keyword evidence="1" id="KW-0539">Nucleus</keyword>
<dbReference type="PROSITE" id="PS50118">
    <property type="entry name" value="HMG_BOX_2"/>
    <property type="match status" value="1"/>
</dbReference>
<name>A0A8H4EL27_GIGMA</name>
<sequence length="144" mass="16956">MFENSSENSIDNELLSNSPPYVLTLEVEELISPPSNSRRATKFRKNPSSSPPPRPQNAYVLFRRDFIAKMKQQGMKMTFADVSRLAIEEWRKLPAEVLRYFEILEQLAKDKHKEIYLDYRYSPKPNKKKKLAKLRPVTLNFSEY</sequence>
<organism evidence="4 5">
    <name type="scientific">Gigaspora margarita</name>
    <dbReference type="NCBI Taxonomy" id="4874"/>
    <lineage>
        <taxon>Eukaryota</taxon>
        <taxon>Fungi</taxon>
        <taxon>Fungi incertae sedis</taxon>
        <taxon>Mucoromycota</taxon>
        <taxon>Glomeromycotina</taxon>
        <taxon>Glomeromycetes</taxon>
        <taxon>Diversisporales</taxon>
        <taxon>Gigasporaceae</taxon>
        <taxon>Gigaspora</taxon>
    </lineage>
</organism>
<dbReference type="AlphaFoldDB" id="A0A8H4EL27"/>
<keyword evidence="1" id="KW-0238">DNA-binding</keyword>
<keyword evidence="5" id="KW-1185">Reference proteome</keyword>
<dbReference type="OrthoDB" id="2403940at2759"/>
<evidence type="ECO:0000313" key="5">
    <source>
        <dbReference type="Proteomes" id="UP000439903"/>
    </source>
</evidence>
<feature type="region of interest" description="Disordered" evidence="2">
    <location>
        <begin position="32"/>
        <end position="57"/>
    </location>
</feature>
<proteinExistence type="predicted"/>
<dbReference type="InterPro" id="IPR009071">
    <property type="entry name" value="HMG_box_dom"/>
</dbReference>
<dbReference type="SUPFAM" id="SSF47095">
    <property type="entry name" value="HMG-box"/>
    <property type="match status" value="1"/>
</dbReference>
<evidence type="ECO:0000313" key="4">
    <source>
        <dbReference type="EMBL" id="KAF0507833.1"/>
    </source>
</evidence>
<feature type="DNA-binding region" description="HMG box" evidence="1">
    <location>
        <begin position="52"/>
        <end position="120"/>
    </location>
</feature>